<dbReference type="InterPro" id="IPR029063">
    <property type="entry name" value="SAM-dependent_MTases_sf"/>
</dbReference>
<dbReference type="Proteomes" id="UP001589755">
    <property type="component" value="Unassembled WGS sequence"/>
</dbReference>
<evidence type="ECO:0000256" key="11">
    <source>
        <dbReference type="ARBA" id="ARBA00035025"/>
    </source>
</evidence>
<comment type="similarity">
    <text evidence="2">Belongs to the methyltransferase superfamily. HEN1 family.</text>
</comment>
<dbReference type="GO" id="GO:0032259">
    <property type="term" value="P:methylation"/>
    <property type="evidence" value="ECO:0007669"/>
    <property type="project" value="UniProtKB-KW"/>
</dbReference>
<dbReference type="RefSeq" id="WP_261522481.1">
    <property type="nucleotide sequence ID" value="NZ_JAODNW010000028.1"/>
</dbReference>
<feature type="domain" description="Methyltransferase" evidence="13">
    <location>
        <begin position="25"/>
        <end position="123"/>
    </location>
</feature>
<keyword evidence="7" id="KW-0479">Metal-binding</keyword>
<evidence type="ECO:0000256" key="12">
    <source>
        <dbReference type="ARBA" id="ARBA00048418"/>
    </source>
</evidence>
<sequence>MTSWLHEQRLAAVCAAVRQCRARSVLDLGCGDGELLTRLAAEPRIERILGVDLCRASLERARDRLARVETGGAQVALIHGCLTKAGSRLAGFDCAVLVETIEHVAPERLSSLERAIFSRMRPGRVVVTTPNAEFNPLLGVPPHRFRHPDHRFEWDRERFRRWAAGTAARHGYGVACHDVAGCHPRLGGASQMAVFDLTPAGTGRVAA</sequence>
<proteinExistence type="inferred from homology"/>
<keyword evidence="9" id="KW-0694">RNA-binding</keyword>
<dbReference type="Gene3D" id="3.40.50.150">
    <property type="entry name" value="Vaccinia Virus protein VP39"/>
    <property type="match status" value="1"/>
</dbReference>
<dbReference type="SUPFAM" id="SSF53335">
    <property type="entry name" value="S-adenosyl-L-methionine-dependent methyltransferases"/>
    <property type="match status" value="1"/>
</dbReference>
<name>A0ABV6DB11_9HYPH</name>
<reference evidence="14 15" key="1">
    <citation type="submission" date="2024-09" db="EMBL/GenBank/DDBJ databases">
        <authorList>
            <person name="Sun Q."/>
            <person name="Mori K."/>
        </authorList>
    </citation>
    <scope>NUCLEOTIDE SEQUENCE [LARGE SCALE GENOMIC DNA]</scope>
    <source>
        <strain evidence="14 15">CCM 8543</strain>
    </source>
</reference>
<protein>
    <recommendedName>
        <fullName evidence="3">Small RNA 2'-O-methyltransferase</fullName>
        <ecNumber evidence="11">2.1.1.386</ecNumber>
    </recommendedName>
</protein>
<keyword evidence="5" id="KW-0808">Transferase</keyword>
<keyword evidence="4 14" id="KW-0489">Methyltransferase</keyword>
<dbReference type="EMBL" id="JBHLXD010000031">
    <property type="protein sequence ID" value="MFC0209858.1"/>
    <property type="molecule type" value="Genomic_DNA"/>
</dbReference>
<evidence type="ECO:0000256" key="6">
    <source>
        <dbReference type="ARBA" id="ARBA00022691"/>
    </source>
</evidence>
<evidence type="ECO:0000313" key="15">
    <source>
        <dbReference type="Proteomes" id="UP001589755"/>
    </source>
</evidence>
<accession>A0ABV6DB11</accession>
<dbReference type="PANTHER" id="PTHR21404:SF3">
    <property type="entry name" value="SMALL RNA 2'-O-METHYLTRANSFERASE"/>
    <property type="match status" value="1"/>
</dbReference>
<dbReference type="InterPro" id="IPR041698">
    <property type="entry name" value="Methyltransf_25"/>
</dbReference>
<evidence type="ECO:0000256" key="10">
    <source>
        <dbReference type="ARBA" id="ARBA00023158"/>
    </source>
</evidence>
<organism evidence="14 15">
    <name type="scientific">Chelativorans intermedius</name>
    <dbReference type="NCBI Taxonomy" id="515947"/>
    <lineage>
        <taxon>Bacteria</taxon>
        <taxon>Pseudomonadati</taxon>
        <taxon>Pseudomonadota</taxon>
        <taxon>Alphaproteobacteria</taxon>
        <taxon>Hyphomicrobiales</taxon>
        <taxon>Phyllobacteriaceae</taxon>
        <taxon>Chelativorans</taxon>
    </lineage>
</organism>
<evidence type="ECO:0000256" key="7">
    <source>
        <dbReference type="ARBA" id="ARBA00022723"/>
    </source>
</evidence>
<evidence type="ECO:0000256" key="2">
    <source>
        <dbReference type="ARBA" id="ARBA00009026"/>
    </source>
</evidence>
<keyword evidence="8" id="KW-0460">Magnesium</keyword>
<dbReference type="Pfam" id="PF13649">
    <property type="entry name" value="Methyltransf_25"/>
    <property type="match status" value="1"/>
</dbReference>
<evidence type="ECO:0000259" key="13">
    <source>
        <dbReference type="Pfam" id="PF13649"/>
    </source>
</evidence>
<comment type="catalytic activity">
    <reaction evidence="12">
        <text>small RNA 3'-end nucleotide + S-adenosyl-L-methionine = small RNA 3'-end 2'-O-methylnucleotide + S-adenosyl-L-homocysteine + H(+)</text>
        <dbReference type="Rhea" id="RHEA:37887"/>
        <dbReference type="Rhea" id="RHEA-COMP:10415"/>
        <dbReference type="Rhea" id="RHEA-COMP:10416"/>
        <dbReference type="ChEBI" id="CHEBI:15378"/>
        <dbReference type="ChEBI" id="CHEBI:57856"/>
        <dbReference type="ChEBI" id="CHEBI:59789"/>
        <dbReference type="ChEBI" id="CHEBI:74896"/>
        <dbReference type="ChEBI" id="CHEBI:74898"/>
        <dbReference type="EC" id="2.1.1.386"/>
    </reaction>
</comment>
<gene>
    <name evidence="14" type="ORF">ACFFJ2_15755</name>
</gene>
<evidence type="ECO:0000256" key="5">
    <source>
        <dbReference type="ARBA" id="ARBA00022679"/>
    </source>
</evidence>
<evidence type="ECO:0000256" key="3">
    <source>
        <dbReference type="ARBA" id="ARBA00021330"/>
    </source>
</evidence>
<dbReference type="EC" id="2.1.1.386" evidence="11"/>
<keyword evidence="6" id="KW-0949">S-adenosyl-L-methionine</keyword>
<dbReference type="CDD" id="cd02440">
    <property type="entry name" value="AdoMet_MTases"/>
    <property type="match status" value="1"/>
</dbReference>
<evidence type="ECO:0000256" key="4">
    <source>
        <dbReference type="ARBA" id="ARBA00022603"/>
    </source>
</evidence>
<evidence type="ECO:0000256" key="1">
    <source>
        <dbReference type="ARBA" id="ARBA00001946"/>
    </source>
</evidence>
<evidence type="ECO:0000256" key="8">
    <source>
        <dbReference type="ARBA" id="ARBA00022842"/>
    </source>
</evidence>
<comment type="cofactor">
    <cofactor evidence="1">
        <name>Mg(2+)</name>
        <dbReference type="ChEBI" id="CHEBI:18420"/>
    </cofactor>
</comment>
<evidence type="ECO:0000256" key="9">
    <source>
        <dbReference type="ARBA" id="ARBA00022884"/>
    </source>
</evidence>
<dbReference type="InterPro" id="IPR026610">
    <property type="entry name" value="Hen1"/>
</dbReference>
<keyword evidence="15" id="KW-1185">Reference proteome</keyword>
<dbReference type="GO" id="GO:0008168">
    <property type="term" value="F:methyltransferase activity"/>
    <property type="evidence" value="ECO:0007669"/>
    <property type="project" value="UniProtKB-KW"/>
</dbReference>
<evidence type="ECO:0000313" key="14">
    <source>
        <dbReference type="EMBL" id="MFC0209858.1"/>
    </source>
</evidence>
<dbReference type="PANTHER" id="PTHR21404">
    <property type="entry name" value="HEN1"/>
    <property type="match status" value="1"/>
</dbReference>
<comment type="caution">
    <text evidence="14">The sequence shown here is derived from an EMBL/GenBank/DDBJ whole genome shotgun (WGS) entry which is preliminary data.</text>
</comment>
<keyword evidence="10" id="KW-0943">RNA-mediated gene silencing</keyword>